<comment type="caution">
    <text evidence="1">The sequence shown here is derived from an EMBL/GenBank/DDBJ whole genome shotgun (WGS) entry which is preliminary data.</text>
</comment>
<organism evidence="1 2">
    <name type="scientific">Arachis hypogaea</name>
    <name type="common">Peanut</name>
    <dbReference type="NCBI Taxonomy" id="3818"/>
    <lineage>
        <taxon>Eukaryota</taxon>
        <taxon>Viridiplantae</taxon>
        <taxon>Streptophyta</taxon>
        <taxon>Embryophyta</taxon>
        <taxon>Tracheophyta</taxon>
        <taxon>Spermatophyta</taxon>
        <taxon>Magnoliopsida</taxon>
        <taxon>eudicotyledons</taxon>
        <taxon>Gunneridae</taxon>
        <taxon>Pentapetalae</taxon>
        <taxon>rosids</taxon>
        <taxon>fabids</taxon>
        <taxon>Fabales</taxon>
        <taxon>Fabaceae</taxon>
        <taxon>Papilionoideae</taxon>
        <taxon>50 kb inversion clade</taxon>
        <taxon>dalbergioids sensu lato</taxon>
        <taxon>Dalbergieae</taxon>
        <taxon>Pterocarpus clade</taxon>
        <taxon>Arachis</taxon>
    </lineage>
</organism>
<dbReference type="AlphaFoldDB" id="A0A445EQB8"/>
<reference evidence="1 2" key="1">
    <citation type="submission" date="2019-01" db="EMBL/GenBank/DDBJ databases">
        <title>Sequencing of cultivated peanut Arachis hypogaea provides insights into genome evolution and oil improvement.</title>
        <authorList>
            <person name="Chen X."/>
        </authorList>
    </citation>
    <scope>NUCLEOTIDE SEQUENCE [LARGE SCALE GENOMIC DNA]</scope>
    <source>
        <strain evidence="2">cv. Fuhuasheng</strain>
        <tissue evidence="1">Leaves</tissue>
    </source>
</reference>
<dbReference type="PANTHER" id="PTHR47718">
    <property type="entry name" value="OS01G0519700 PROTEIN"/>
    <property type="match status" value="1"/>
</dbReference>
<dbReference type="Proteomes" id="UP000289738">
    <property type="component" value="Chromosome A01"/>
</dbReference>
<keyword evidence="2" id="KW-1185">Reference proteome</keyword>
<protein>
    <submittedName>
        <fullName evidence="1">Uncharacterized protein</fullName>
    </submittedName>
</protein>
<evidence type="ECO:0000313" key="1">
    <source>
        <dbReference type="EMBL" id="RYR77493.1"/>
    </source>
</evidence>
<name>A0A445EQB8_ARAHY</name>
<accession>A0A445EQB8</accession>
<sequence>MKEKNQNFFFELELKVDLSIKIAFWADARSRTACEYFGDVILFDTIYNTNSMILEITSGFQSFSKIVIFVYTHEKFRKVQVQFRGKVNCITRSMHYALGYTIYEVVKQVSNSMFNKFVITYDRVSFEVKCQCLLFESRGI</sequence>
<dbReference type="EMBL" id="SDMP01000001">
    <property type="protein sequence ID" value="RYR77493.1"/>
    <property type="molecule type" value="Genomic_DNA"/>
</dbReference>
<evidence type="ECO:0000313" key="2">
    <source>
        <dbReference type="Proteomes" id="UP000289738"/>
    </source>
</evidence>
<proteinExistence type="predicted"/>
<gene>
    <name evidence="1" type="ORF">Ahy_A01g001983</name>
</gene>